<dbReference type="EMBL" id="JADMLG010000022">
    <property type="protein sequence ID" value="MBH0781272.1"/>
    <property type="molecule type" value="Genomic_DNA"/>
</dbReference>
<proteinExistence type="predicted"/>
<protein>
    <submittedName>
        <fullName evidence="1">Uncharacterized protein</fullName>
    </submittedName>
</protein>
<reference evidence="1" key="1">
    <citation type="submission" date="2020-11" db="EMBL/GenBank/DDBJ databases">
        <title>Nocardia NEAU-351.nov., a novel actinomycete isolated from the cow dung.</title>
        <authorList>
            <person name="Zhang X."/>
        </authorList>
    </citation>
    <scope>NUCLEOTIDE SEQUENCE</scope>
    <source>
        <strain evidence="1">NEAU-351</strain>
    </source>
</reference>
<accession>A0A931IGG0</accession>
<gene>
    <name evidence="1" type="ORF">IT779_33875</name>
</gene>
<comment type="caution">
    <text evidence="1">The sequence shown here is derived from an EMBL/GenBank/DDBJ whole genome shotgun (WGS) entry which is preliminary data.</text>
</comment>
<keyword evidence="2" id="KW-1185">Reference proteome</keyword>
<name>A0A931IGG0_9NOCA</name>
<evidence type="ECO:0000313" key="1">
    <source>
        <dbReference type="EMBL" id="MBH0781272.1"/>
    </source>
</evidence>
<evidence type="ECO:0000313" key="2">
    <source>
        <dbReference type="Proteomes" id="UP000655751"/>
    </source>
</evidence>
<sequence length="97" mass="10913">MVRRGVPLRRTDLRALANRHGYRLVSTVTMSARPLVASMVIAQHLAEYGATAVVVPAYEHAEPWRVFITDACSLITPVHRYPRGHRWPVADLDVGRL</sequence>
<dbReference type="AlphaFoldDB" id="A0A931IGG0"/>
<organism evidence="1 2">
    <name type="scientific">Nocardia bovistercoris</name>
    <dbReference type="NCBI Taxonomy" id="2785916"/>
    <lineage>
        <taxon>Bacteria</taxon>
        <taxon>Bacillati</taxon>
        <taxon>Actinomycetota</taxon>
        <taxon>Actinomycetes</taxon>
        <taxon>Mycobacteriales</taxon>
        <taxon>Nocardiaceae</taxon>
        <taxon>Nocardia</taxon>
    </lineage>
</organism>
<dbReference type="Proteomes" id="UP000655751">
    <property type="component" value="Unassembled WGS sequence"/>
</dbReference>